<dbReference type="InterPro" id="IPR021115">
    <property type="entry name" value="Pyridoxal-P_BS"/>
</dbReference>
<evidence type="ECO:0000313" key="8">
    <source>
        <dbReference type="EMBL" id="AEH11656.1"/>
    </source>
</evidence>
<dbReference type="AlphaFoldDB" id="F8AZC5"/>
<feature type="modified residue" description="N6-(pyridoxal phosphate)lysine" evidence="6">
    <location>
        <position position="432"/>
    </location>
</feature>
<organism evidence="8 9">
    <name type="scientific">Candidatus Protofrankia datiscae</name>
    <dbReference type="NCBI Taxonomy" id="2716812"/>
    <lineage>
        <taxon>Bacteria</taxon>
        <taxon>Bacillati</taxon>
        <taxon>Actinomycetota</taxon>
        <taxon>Actinomycetes</taxon>
        <taxon>Frankiales</taxon>
        <taxon>Frankiaceae</taxon>
        <taxon>Protofrankia</taxon>
    </lineage>
</organism>
<name>F8AZC5_9ACTN</name>
<dbReference type="GO" id="GO:0005737">
    <property type="term" value="C:cytoplasm"/>
    <property type="evidence" value="ECO:0007669"/>
    <property type="project" value="TreeGrafter"/>
</dbReference>
<dbReference type="GO" id="GO:0019752">
    <property type="term" value="P:carboxylic acid metabolic process"/>
    <property type="evidence" value="ECO:0007669"/>
    <property type="project" value="InterPro"/>
</dbReference>
<keyword evidence="3" id="KW-0210">Decarboxylase</keyword>
<feature type="region of interest" description="Disordered" evidence="7">
    <location>
        <begin position="267"/>
        <end position="295"/>
    </location>
</feature>
<dbReference type="GO" id="GO:0004058">
    <property type="term" value="F:aromatic-L-amino-acid decarboxylase activity"/>
    <property type="evidence" value="ECO:0007669"/>
    <property type="project" value="UniProtKB-ARBA"/>
</dbReference>
<evidence type="ECO:0000256" key="3">
    <source>
        <dbReference type="ARBA" id="ARBA00022793"/>
    </source>
</evidence>
<dbReference type="Proteomes" id="UP000001549">
    <property type="component" value="Chromosome"/>
</dbReference>
<dbReference type="GO" id="GO:0033983">
    <property type="term" value="F:diaminobutyrate decarboxylase activity"/>
    <property type="evidence" value="ECO:0007669"/>
    <property type="project" value="UniProtKB-EC"/>
</dbReference>
<dbReference type="InterPro" id="IPR015422">
    <property type="entry name" value="PyrdxlP-dep_Trfase_small"/>
</dbReference>
<evidence type="ECO:0000256" key="7">
    <source>
        <dbReference type="SAM" id="MobiDB-lite"/>
    </source>
</evidence>
<dbReference type="PANTHER" id="PTHR45677">
    <property type="entry name" value="GLUTAMATE DECARBOXYLASE-RELATED"/>
    <property type="match status" value="1"/>
</dbReference>
<feature type="compositionally biased region" description="Low complexity" evidence="7">
    <location>
        <begin position="278"/>
        <end position="295"/>
    </location>
</feature>
<comment type="similarity">
    <text evidence="2">Belongs to the group II decarboxylase family.</text>
</comment>
<evidence type="ECO:0000313" key="9">
    <source>
        <dbReference type="Proteomes" id="UP000001549"/>
    </source>
</evidence>
<evidence type="ECO:0000256" key="4">
    <source>
        <dbReference type="ARBA" id="ARBA00022898"/>
    </source>
</evidence>
<dbReference type="InterPro" id="IPR002129">
    <property type="entry name" value="PyrdxlP-dep_de-COase"/>
</dbReference>
<dbReference type="PROSITE" id="PS00392">
    <property type="entry name" value="DDC_GAD_HDC_YDC"/>
    <property type="match status" value="1"/>
</dbReference>
<feature type="region of interest" description="Disordered" evidence="7">
    <location>
        <begin position="1"/>
        <end position="53"/>
    </location>
</feature>
<dbReference type="Gene3D" id="3.90.1150.10">
    <property type="entry name" value="Aspartate Aminotransferase, domain 1"/>
    <property type="match status" value="1"/>
</dbReference>
<dbReference type="SUPFAM" id="SSF53383">
    <property type="entry name" value="PLP-dependent transferases"/>
    <property type="match status" value="1"/>
</dbReference>
<protein>
    <submittedName>
        <fullName evidence="8">Diaminobutyrate decarboxylase</fullName>
        <ecNumber evidence="8">4.1.1.86</ecNumber>
    </submittedName>
</protein>
<feature type="region of interest" description="Disordered" evidence="7">
    <location>
        <begin position="132"/>
        <end position="161"/>
    </location>
</feature>
<reference evidence="8 9" key="1">
    <citation type="submission" date="2011-05" db="EMBL/GenBank/DDBJ databases">
        <title>Complete sequence of chromosome of Frankia symbiont of Datisca glomerata.</title>
        <authorList>
            <consortium name="US DOE Joint Genome Institute"/>
            <person name="Lucas S."/>
            <person name="Han J."/>
            <person name="Lapidus A."/>
            <person name="Cheng J.-F."/>
            <person name="Goodwin L."/>
            <person name="Pitluck S."/>
            <person name="Peters L."/>
            <person name="Mikhailova N."/>
            <person name="Chertkov O."/>
            <person name="Teshima H."/>
            <person name="Han C."/>
            <person name="Tapia R."/>
            <person name="Land M."/>
            <person name="Hauser L."/>
            <person name="Kyrpides N."/>
            <person name="Ivanova N."/>
            <person name="Pagani I."/>
            <person name="Berry A."/>
            <person name="Pawlowski K."/>
            <person name="Persson T."/>
            <person name="Vanden Heuvel B."/>
            <person name="Benson D."/>
            <person name="Woyke T."/>
        </authorList>
    </citation>
    <scope>NUCLEOTIDE SEQUENCE [LARGE SCALE GENOMIC DNA]</scope>
    <source>
        <strain evidence="9">4085684</strain>
    </source>
</reference>
<dbReference type="KEGG" id="fsy:FsymDg_4403"/>
<keyword evidence="5 8" id="KW-0456">Lyase</keyword>
<evidence type="ECO:0000256" key="5">
    <source>
        <dbReference type="ARBA" id="ARBA00023239"/>
    </source>
</evidence>
<evidence type="ECO:0000256" key="6">
    <source>
        <dbReference type="PIRSR" id="PIRSR602129-50"/>
    </source>
</evidence>
<sequence length="625" mass="62052">MCRSGTVVSQPRDSRAHAAPPVRSPCRSCQGGTVTVPPGGGRPSAARADALPADAGRAAAAPADAALAGANRADDGLADDGLAGGAGGIDRLRSLLAVALDGLAAGAAARGGPLPAGGPADVAGWAHDALTGRAGHDHASPASGAQERPAPTPWTLPAEGVGAPTALSGLTRMFARGAADPADPACAAHLHCPPLAVAVAADLVVSVLNPSLDSWDQAPAATVLETEVVAALAGLVGFDPAVATGAITTGGTASNLTALMLARDTLRTPGTAPSGPLPSGTAPSDAGGSGASAAATGVPGRPAVRVFCSSAAHFSIGRAAAVLGLDPDAVVPVATDGAHRLDPSALDAVVSRAWRDADRAGRRLVPVVVATAGTTDVGAIDPLRAVAEVARAYGAWVHVDAAYGGGALLSDRLAPLLDGIAEADSVALDLHKLGWQPIAAGVLLTRDAGGWVALEDEVAYLNAADDTLAGYLSLLGRSLRTSRRADAFKIAVTLRALGRHGLGRLVDACHDLARHAAARISAHPRLELAAPVTLSTVVFRYLPVAATAGGAAAGPAASSVDADGINARLRRRLLDSGRAVVGRTEFGADRSVHLKLTLLNPAATTSDVDALLSAVIEAGDAEDRG</sequence>
<proteinExistence type="inferred from homology"/>
<comment type="cofactor">
    <cofactor evidence="1 6">
        <name>pyridoxal 5'-phosphate</name>
        <dbReference type="ChEBI" id="CHEBI:597326"/>
    </cofactor>
</comment>
<dbReference type="STRING" id="656024.FsymDg_4403"/>
<evidence type="ECO:0000256" key="2">
    <source>
        <dbReference type="ARBA" id="ARBA00009533"/>
    </source>
</evidence>
<dbReference type="eggNOG" id="COG0076">
    <property type="taxonomic scope" value="Bacteria"/>
</dbReference>
<evidence type="ECO:0000256" key="1">
    <source>
        <dbReference type="ARBA" id="ARBA00001933"/>
    </source>
</evidence>
<feature type="compositionally biased region" description="Polar residues" evidence="7">
    <location>
        <begin position="1"/>
        <end position="11"/>
    </location>
</feature>
<accession>F8AZC5</accession>
<dbReference type="InterPro" id="IPR015421">
    <property type="entry name" value="PyrdxlP-dep_Trfase_major"/>
</dbReference>
<dbReference type="Pfam" id="PF00282">
    <property type="entry name" value="Pyridoxal_deC"/>
    <property type="match status" value="1"/>
</dbReference>
<dbReference type="Gene3D" id="3.40.640.10">
    <property type="entry name" value="Type I PLP-dependent aspartate aminotransferase-like (Major domain)"/>
    <property type="match status" value="1"/>
</dbReference>
<dbReference type="RefSeq" id="WP_013875504.1">
    <property type="nucleotide sequence ID" value="NC_015656.1"/>
</dbReference>
<dbReference type="PANTHER" id="PTHR45677:SF8">
    <property type="entry name" value="CYSTEINE SULFINIC ACID DECARBOXYLASE"/>
    <property type="match status" value="1"/>
</dbReference>
<dbReference type="InterPro" id="IPR015424">
    <property type="entry name" value="PyrdxlP-dep_Trfase"/>
</dbReference>
<dbReference type="HOGENOM" id="CLU_011856_0_4_11"/>
<keyword evidence="9" id="KW-1185">Reference proteome</keyword>
<gene>
    <name evidence="8" type="ordered locus">FsymDg_4403</name>
</gene>
<keyword evidence="4 6" id="KW-0663">Pyridoxal phosphate</keyword>
<dbReference type="EC" id="4.1.1.86" evidence="8"/>
<dbReference type="EMBL" id="CP002801">
    <property type="protein sequence ID" value="AEH11656.1"/>
    <property type="molecule type" value="Genomic_DNA"/>
</dbReference>
<dbReference type="GO" id="GO:0030170">
    <property type="term" value="F:pyridoxal phosphate binding"/>
    <property type="evidence" value="ECO:0007669"/>
    <property type="project" value="InterPro"/>
</dbReference>